<dbReference type="Pfam" id="PF00067">
    <property type="entry name" value="p450"/>
    <property type="match status" value="3"/>
</dbReference>
<comment type="similarity">
    <text evidence="4">Belongs to the cytochrome P450 family.</text>
</comment>
<keyword evidence="6 13" id="KW-0479">Metal-binding</keyword>
<dbReference type="InParanoid" id="A0A5N4AYA6"/>
<dbReference type="FunFam" id="1.10.630.10:FF:000042">
    <property type="entry name" value="Cytochrome P450"/>
    <property type="match status" value="3"/>
</dbReference>
<evidence type="ECO:0000256" key="13">
    <source>
        <dbReference type="PIRSR" id="PIRSR602401-1"/>
    </source>
</evidence>
<evidence type="ECO:0000256" key="9">
    <source>
        <dbReference type="ARBA" id="ARBA00023002"/>
    </source>
</evidence>
<keyword evidence="7" id="KW-0256">Endoplasmic reticulum</keyword>
<keyword evidence="12 14" id="KW-0472">Membrane</keyword>
<evidence type="ECO:0000256" key="12">
    <source>
        <dbReference type="ARBA" id="ARBA00023136"/>
    </source>
</evidence>
<keyword evidence="10 13" id="KW-0408">Iron</keyword>
<dbReference type="GO" id="GO:0020037">
    <property type="term" value="F:heme binding"/>
    <property type="evidence" value="ECO:0007669"/>
    <property type="project" value="InterPro"/>
</dbReference>
<evidence type="ECO:0000256" key="8">
    <source>
        <dbReference type="ARBA" id="ARBA00022848"/>
    </source>
</evidence>
<proteinExistence type="inferred from homology"/>
<feature type="transmembrane region" description="Helical" evidence="14">
    <location>
        <begin position="517"/>
        <end position="540"/>
    </location>
</feature>
<dbReference type="InterPro" id="IPR050476">
    <property type="entry name" value="Insect_CytP450_Detox"/>
</dbReference>
<dbReference type="PRINTS" id="PR00463">
    <property type="entry name" value="EP450I"/>
</dbReference>
<sequence>MVSVLALLIIGTLTCASLLLLALYLYFKISFTYWDKRGVFVPFKPIFPFGNAKDVLLQRKGLSEVLSEACYSSHANAKRFCGFYFLSRPHLVIGDVELVQSIMKTDFEHFTDRLFHGDSSDPLSEHLVSMKGKQWKVARLQLSPAFTKIKMKMMFPTVCKYTDQLLDVLHSGETDEVDIHELLDRATIDMFGCWALGLECASLKDPNTKIAHYIRLFFNCSSFLDLFIRLISVTWPSLLTKIKFRSVQKPVADFFLNTITETLRYRKANNVVRNDFLQLLLQIKDNQEFGNSNNFQGAALTETGIVAQSLIFFVGGYETTSLTMAYCLYELAVNPGIQEKARGEIKKIVEQQGFTYDSVMGMSYLKKCVLESLRKHSPVPSHNRECTKDYTIPGTEIVIEKGTVVFIVNRAINNDPLYYPNPEVFNPERFSEDEVTKRPPAAYTPFGFGPRRCIGSNFATVETQTCLAKLLLNYKFSVNAKTKFSMHFPKSQGSTTPNIFSLFMEEKLGAQAKMASVLVLLIIGTLTCSSIALLALYLYFKISFTFWEKRGVYVPFKPIFPFGNAKDVLLQRKGLSEVLSDACYSSRANAKRFCGFYFLSRPCLAIGDVELVQSIMKTDFEHFTDRLLHSDASDPLSEHLVSMKGKQWKDARLQLSPAFTKMKMKMMFPTICKYTDELLDILHRRETNEVDIHELLARAAIDMFGSCALGLECSSLKDPNSKIAHCIKQFFHSSSFLDLFIRLISVTCPNLLAKMKLRSIPKPVADFFLNTITETLRYRKANNVIRNDFLQLLLQIKDNQEFGNSDNFQGAALTETGIVAHSIVFFIGGYETSSLAMAYCLYELAVNPGIQEKARGEIKKIVEQQGFTYDSVMSMSYLEKCVLESLRKHSPFLFHLRECTKDYTLPGTEILIEKGTAIFLMNSVIHKDPLHYPNPEVFNPDRFSEDEVTKRPPAAFTAFGFGPRRCIGSNFATVETQTCLAKLLLNYKFSVNAKTKIPMIYDPRIVINVPQNAFYLYFKISFTYWGKRGVCVPFKPIFPFGNAKDVLLQRKGLSEVLSDVCYSSCANAKRFCGFYFLSRPCLAIGDVELVQSIMKTDFEHFTDRLFHGDSSDPLSEHLVSMKGKQWKDARLQLSPAFTKIKMKMMFPTICKYTDELLDVLHSIETDEVDIHELLDRAAIDMFGCCALGLECSSLKDPNSKIAHCIKQFFNSTSFLDLFIRLISITWPNLLAKIKFRSVQKPVADFFLNTITETLRYRKANNVVRNDFLQLLLQIKDNQEFGNSNNFQGAALTETGIVANSLIFFVGGYETSSLTMSYCLYELAVNPGIQEKARGEIKKIVEQQGFTYDSVMGMSYLEKCVLESLRKHSPIPFHSRECTKDYTIPGTATVIEKGTAVFIMNRAIHKDPLYYPNPEVFNPERFSEDEVTRRLPAAYTAFGLGPRRCIGSNFAAVEIQTCLAKLLLNYKFIVNAKTRIPMVYDPRIVINVPQNGICLSIEKISA</sequence>
<evidence type="ECO:0000256" key="6">
    <source>
        <dbReference type="ARBA" id="ARBA00022723"/>
    </source>
</evidence>
<keyword evidence="8" id="KW-0492">Microsome</keyword>
<comment type="cofactor">
    <cofactor evidence="1 13">
        <name>heme</name>
        <dbReference type="ChEBI" id="CHEBI:30413"/>
    </cofactor>
</comment>
<dbReference type="Gene3D" id="1.10.630.10">
    <property type="entry name" value="Cytochrome P450"/>
    <property type="match status" value="3"/>
</dbReference>
<comment type="caution">
    <text evidence="15">The sequence shown here is derived from an EMBL/GenBank/DDBJ whole genome shotgun (WGS) entry which is preliminary data.</text>
</comment>
<evidence type="ECO:0000256" key="14">
    <source>
        <dbReference type="SAM" id="Phobius"/>
    </source>
</evidence>
<evidence type="ECO:0000256" key="3">
    <source>
        <dbReference type="ARBA" id="ARBA00004406"/>
    </source>
</evidence>
<keyword evidence="14" id="KW-0812">Transmembrane</keyword>
<dbReference type="CDD" id="cd11056">
    <property type="entry name" value="CYP6-like"/>
    <property type="match status" value="3"/>
</dbReference>
<evidence type="ECO:0008006" key="17">
    <source>
        <dbReference type="Google" id="ProtNLM"/>
    </source>
</evidence>
<comment type="subcellular location">
    <subcellularLocation>
        <location evidence="3">Endoplasmic reticulum membrane</location>
        <topology evidence="3">Peripheral membrane protein</topology>
    </subcellularLocation>
    <subcellularLocation>
        <location evidence="2">Microsome membrane</location>
        <topology evidence="2">Peripheral membrane protein</topology>
    </subcellularLocation>
</comment>
<dbReference type="InterPro" id="IPR001128">
    <property type="entry name" value="Cyt_P450"/>
</dbReference>
<dbReference type="InterPro" id="IPR036396">
    <property type="entry name" value="Cyt_P450_sf"/>
</dbReference>
<accession>A0A5N4AYA6</accession>
<dbReference type="Proteomes" id="UP000327044">
    <property type="component" value="Unassembled WGS sequence"/>
</dbReference>
<dbReference type="EMBL" id="VVIM01000002">
    <property type="protein sequence ID" value="KAB0802341.1"/>
    <property type="molecule type" value="Genomic_DNA"/>
</dbReference>
<protein>
    <recommendedName>
        <fullName evidence="17">Cytochrome P450</fullName>
    </recommendedName>
</protein>
<reference evidence="15 16" key="1">
    <citation type="journal article" date="2018" name="Elife">
        <title>Firefly genomes illuminate parallel origins of bioluminescence in beetles.</title>
        <authorList>
            <person name="Fallon T.R."/>
            <person name="Lower S.E."/>
            <person name="Chang C.H."/>
            <person name="Bessho-Uehara M."/>
            <person name="Martin G.J."/>
            <person name="Bewick A.J."/>
            <person name="Behringer M."/>
            <person name="Debat H.J."/>
            <person name="Wong I."/>
            <person name="Day J.C."/>
            <person name="Suvorov A."/>
            <person name="Silva C.J."/>
            <person name="Stanger-Hall K.F."/>
            <person name="Hall D.W."/>
            <person name="Schmitz R.J."/>
            <person name="Nelson D.R."/>
            <person name="Lewis S.M."/>
            <person name="Shigenobu S."/>
            <person name="Bybee S.M."/>
            <person name="Larracuente A.M."/>
            <person name="Oba Y."/>
            <person name="Weng J.K."/>
        </authorList>
    </citation>
    <scope>NUCLEOTIDE SEQUENCE [LARGE SCALE GENOMIC DNA]</scope>
    <source>
        <strain evidence="15">1611_PpyrPB1</strain>
        <tissue evidence="15">Whole body</tissue>
    </source>
</reference>
<evidence type="ECO:0000256" key="11">
    <source>
        <dbReference type="ARBA" id="ARBA00023033"/>
    </source>
</evidence>
<keyword evidence="16" id="KW-1185">Reference proteome</keyword>
<keyword evidence="11" id="KW-0503">Monooxygenase</keyword>
<dbReference type="InterPro" id="IPR002401">
    <property type="entry name" value="Cyt_P450_E_grp-I"/>
</dbReference>
<feature type="transmembrane region" description="Helical" evidence="14">
    <location>
        <begin position="6"/>
        <end position="27"/>
    </location>
</feature>
<evidence type="ECO:0000256" key="5">
    <source>
        <dbReference type="ARBA" id="ARBA00022617"/>
    </source>
</evidence>
<keyword evidence="5 13" id="KW-0349">Heme</keyword>
<dbReference type="GO" id="GO:0005789">
    <property type="term" value="C:endoplasmic reticulum membrane"/>
    <property type="evidence" value="ECO:0007669"/>
    <property type="project" value="UniProtKB-SubCell"/>
</dbReference>
<dbReference type="PANTHER" id="PTHR24292:SF100">
    <property type="entry name" value="CYTOCHROME P450 6A16, ISOFORM B-RELATED"/>
    <property type="match status" value="1"/>
</dbReference>
<evidence type="ECO:0000256" key="10">
    <source>
        <dbReference type="ARBA" id="ARBA00023004"/>
    </source>
</evidence>
<gene>
    <name evidence="15" type="ORF">PPYR_04527</name>
</gene>
<dbReference type="GO" id="GO:0004497">
    <property type="term" value="F:monooxygenase activity"/>
    <property type="evidence" value="ECO:0007669"/>
    <property type="project" value="UniProtKB-KW"/>
</dbReference>
<dbReference type="PRINTS" id="PR00385">
    <property type="entry name" value="P450"/>
</dbReference>
<evidence type="ECO:0000256" key="7">
    <source>
        <dbReference type="ARBA" id="ARBA00022824"/>
    </source>
</evidence>
<evidence type="ECO:0000256" key="4">
    <source>
        <dbReference type="ARBA" id="ARBA00010617"/>
    </source>
</evidence>
<feature type="binding site" description="axial binding residue" evidence="13">
    <location>
        <position position="1444"/>
    </location>
    <ligand>
        <name>heme</name>
        <dbReference type="ChEBI" id="CHEBI:30413"/>
    </ligand>
    <ligandPart>
        <name>Fe</name>
        <dbReference type="ChEBI" id="CHEBI:18248"/>
    </ligandPart>
</feature>
<dbReference type="SUPFAM" id="SSF48264">
    <property type="entry name" value="Cytochrome P450"/>
    <property type="match status" value="3"/>
</dbReference>
<dbReference type="PROSITE" id="PS00086">
    <property type="entry name" value="CYTOCHROME_P450"/>
    <property type="match status" value="3"/>
</dbReference>
<dbReference type="GO" id="GO:0016705">
    <property type="term" value="F:oxidoreductase activity, acting on paired donors, with incorporation or reduction of molecular oxygen"/>
    <property type="evidence" value="ECO:0007669"/>
    <property type="project" value="InterPro"/>
</dbReference>
<keyword evidence="14" id="KW-1133">Transmembrane helix</keyword>
<organism evidence="15 16">
    <name type="scientific">Photinus pyralis</name>
    <name type="common">Common eastern firefly</name>
    <name type="synonym">Lampyris pyralis</name>
    <dbReference type="NCBI Taxonomy" id="7054"/>
    <lineage>
        <taxon>Eukaryota</taxon>
        <taxon>Metazoa</taxon>
        <taxon>Ecdysozoa</taxon>
        <taxon>Arthropoda</taxon>
        <taxon>Hexapoda</taxon>
        <taxon>Insecta</taxon>
        <taxon>Pterygota</taxon>
        <taxon>Neoptera</taxon>
        <taxon>Endopterygota</taxon>
        <taxon>Coleoptera</taxon>
        <taxon>Polyphaga</taxon>
        <taxon>Elateriformia</taxon>
        <taxon>Elateroidea</taxon>
        <taxon>Lampyridae</taxon>
        <taxon>Lampyrinae</taxon>
        <taxon>Photinus</taxon>
    </lineage>
</organism>
<keyword evidence="9" id="KW-0560">Oxidoreductase</keyword>
<evidence type="ECO:0000313" key="16">
    <source>
        <dbReference type="Proteomes" id="UP000327044"/>
    </source>
</evidence>
<evidence type="ECO:0000313" key="15">
    <source>
        <dbReference type="EMBL" id="KAB0802341.1"/>
    </source>
</evidence>
<name>A0A5N4AYA6_PHOPY</name>
<evidence type="ECO:0000256" key="1">
    <source>
        <dbReference type="ARBA" id="ARBA00001971"/>
    </source>
</evidence>
<dbReference type="GO" id="GO:0005506">
    <property type="term" value="F:iron ion binding"/>
    <property type="evidence" value="ECO:0007669"/>
    <property type="project" value="InterPro"/>
</dbReference>
<dbReference type="InterPro" id="IPR017972">
    <property type="entry name" value="Cyt_P450_CS"/>
</dbReference>
<dbReference type="PANTHER" id="PTHR24292">
    <property type="entry name" value="CYTOCHROME P450"/>
    <property type="match status" value="1"/>
</dbReference>
<evidence type="ECO:0000256" key="2">
    <source>
        <dbReference type="ARBA" id="ARBA00004174"/>
    </source>
</evidence>